<dbReference type="RefSeq" id="XP_020117659.1">
    <property type="nucleotide sequence ID" value="XM_020262015.1"/>
</dbReference>
<dbReference type="PANTHER" id="PTHR37563:SF2">
    <property type="entry name" value="PHYTANOYL-COA DIOXYGENASE FAMILY PROTEIN (AFU_ORTHOLOGUE AFUA_2G03330)"/>
    <property type="match status" value="1"/>
</dbReference>
<dbReference type="OrthoDB" id="445007at2759"/>
<evidence type="ECO:0000313" key="2">
    <source>
        <dbReference type="Proteomes" id="UP000214365"/>
    </source>
</evidence>
<protein>
    <submittedName>
        <fullName evidence="1">Uncharacterized protein</fullName>
    </submittedName>
</protein>
<keyword evidence="2" id="KW-1185">Reference proteome</keyword>
<dbReference type="GeneID" id="31006865"/>
<dbReference type="InterPro" id="IPR008775">
    <property type="entry name" value="Phytyl_CoA_dOase-like"/>
</dbReference>
<dbReference type="InterPro" id="IPR051961">
    <property type="entry name" value="Fungal_Metabolite_Diox"/>
</dbReference>
<dbReference type="STRING" id="1441469.A0A225AK15"/>
<accession>A0A225AK15</accession>
<name>A0A225AK15_TALAT</name>
<dbReference type="PANTHER" id="PTHR37563">
    <property type="entry name" value="PHYTANOYL-COA DIOXYGENASE FAMILY PROTEIN (AFU_ORTHOLOGUE AFUA_2G03330)"/>
    <property type="match status" value="1"/>
</dbReference>
<proteinExistence type="predicted"/>
<dbReference type="AlphaFoldDB" id="A0A225AK15"/>
<dbReference type="Proteomes" id="UP000214365">
    <property type="component" value="Unassembled WGS sequence"/>
</dbReference>
<gene>
    <name evidence="1" type="ORF">UA08_07109</name>
</gene>
<comment type="caution">
    <text evidence="1">The sequence shown here is derived from an EMBL/GenBank/DDBJ whole genome shotgun (WGS) entry which is preliminary data.</text>
</comment>
<dbReference type="EMBL" id="LFMY01000011">
    <property type="protein sequence ID" value="OKL57538.1"/>
    <property type="molecule type" value="Genomic_DNA"/>
</dbReference>
<organism evidence="1 2">
    <name type="scientific">Talaromyces atroroseus</name>
    <dbReference type="NCBI Taxonomy" id="1441469"/>
    <lineage>
        <taxon>Eukaryota</taxon>
        <taxon>Fungi</taxon>
        <taxon>Dikarya</taxon>
        <taxon>Ascomycota</taxon>
        <taxon>Pezizomycotina</taxon>
        <taxon>Eurotiomycetes</taxon>
        <taxon>Eurotiomycetidae</taxon>
        <taxon>Eurotiales</taxon>
        <taxon>Trichocomaceae</taxon>
        <taxon>Talaromyces</taxon>
        <taxon>Talaromyces sect. Trachyspermi</taxon>
    </lineage>
</organism>
<evidence type="ECO:0000313" key="1">
    <source>
        <dbReference type="EMBL" id="OKL57538.1"/>
    </source>
</evidence>
<dbReference type="Pfam" id="PF05721">
    <property type="entry name" value="PhyH"/>
    <property type="match status" value="1"/>
</dbReference>
<dbReference type="Gene3D" id="2.60.120.620">
    <property type="entry name" value="q2cbj1_9rhob like domain"/>
    <property type="match status" value="1"/>
</dbReference>
<dbReference type="SUPFAM" id="SSF51197">
    <property type="entry name" value="Clavaminate synthase-like"/>
    <property type="match status" value="1"/>
</dbReference>
<sequence length="263" mass="29494">MATPSVQRIPYDAPREQFINALKKDGCVIVQNFTTLETLEQARLEVEPWLNKEDNSQVGALNGGTKTCTRLIGRSKTVREKFFSDPLYQDLGEEFLGITTTNWYNQEPSTNTTHPLLSISITMDTRPGAPAQKLHRDDKNHHARHQKVDAYHPNRDVLLGLFVPGCDTTREIGATRIVPGSHLWGDEQPDFGPNNDKGVIDAELKMGEAFIMLGSLYHGAGTYSKPTGDRMVHIMFMCGGIYRQEVGYYAWTQTTTDLTDGYL</sequence>
<reference evidence="1 2" key="1">
    <citation type="submission" date="2015-06" db="EMBL/GenBank/DDBJ databases">
        <title>Talaromyces atroroseus IBT 11181 draft genome.</title>
        <authorList>
            <person name="Rasmussen K.B."/>
            <person name="Rasmussen S."/>
            <person name="Petersen B."/>
            <person name="Sicheritz-Ponten T."/>
            <person name="Mortensen U.H."/>
            <person name="Thrane U."/>
        </authorList>
    </citation>
    <scope>NUCLEOTIDE SEQUENCE [LARGE SCALE GENOMIC DNA]</scope>
    <source>
        <strain evidence="1 2">IBT 11181</strain>
    </source>
</reference>